<dbReference type="PANTHER" id="PTHR37419:SF1">
    <property type="entry name" value="SERINE_THREONINE-PROTEIN KINASE TOXIN HIPA"/>
    <property type="match status" value="1"/>
</dbReference>
<dbReference type="InterPro" id="IPR052028">
    <property type="entry name" value="HipA_Ser/Thr_kinase"/>
</dbReference>
<feature type="domain" description="HipA N-terminal subdomain 1" evidence="5">
    <location>
        <begin position="5"/>
        <end position="96"/>
    </location>
</feature>
<dbReference type="Pfam" id="PF07804">
    <property type="entry name" value="HipA_C"/>
    <property type="match status" value="1"/>
</dbReference>
<reference evidence="6" key="1">
    <citation type="submission" date="2022-08" db="EMBL/GenBank/DDBJ databases">
        <authorList>
            <person name="Deng Y."/>
            <person name="Han X.-F."/>
            <person name="Zhang Y.-Q."/>
        </authorList>
    </citation>
    <scope>NUCLEOTIDE SEQUENCE</scope>
    <source>
        <strain evidence="6">CPCC 203407</strain>
    </source>
</reference>
<evidence type="ECO:0000256" key="1">
    <source>
        <dbReference type="ARBA" id="ARBA00010164"/>
    </source>
</evidence>
<dbReference type="AlphaFoldDB" id="A0AA41XJW1"/>
<evidence type="ECO:0000259" key="5">
    <source>
        <dbReference type="Pfam" id="PF13657"/>
    </source>
</evidence>
<dbReference type="GO" id="GO:0005829">
    <property type="term" value="C:cytosol"/>
    <property type="evidence" value="ECO:0007669"/>
    <property type="project" value="TreeGrafter"/>
</dbReference>
<evidence type="ECO:0000256" key="2">
    <source>
        <dbReference type="ARBA" id="ARBA00022679"/>
    </source>
</evidence>
<evidence type="ECO:0000256" key="3">
    <source>
        <dbReference type="ARBA" id="ARBA00022777"/>
    </source>
</evidence>
<dbReference type="EMBL" id="JANLCK010000011">
    <property type="protein sequence ID" value="MCS5727533.1"/>
    <property type="molecule type" value="Genomic_DNA"/>
</dbReference>
<accession>A0AA41XJW1</accession>
<keyword evidence="7" id="KW-1185">Reference proteome</keyword>
<sequence length="402" mass="43167">MTRILHAWLEGSHVGRFERADDGVVTFVYDDGAPETPISLPRDGSATRKAASNFLENLLPDHAQTRARMAKAYSATSPATFDVLARAGGDVAGGLVLLPDGQPFPDRDAPLLDPASDEDIATRIAAIKRDPDDWVSTSTPARFSLAGTQGKFALAEIDGQWYWSNASVPSTHIVKPARSDFPGLEAIEAAALGLANAAGVDAPQASVLVAIDQTAFLVERFDRAGRDPFAQRVHAEDIAQSLGRGPEKKYGVTAIQVVKLLRSVDATDELGYAFIRQLSFNTITGNADAHAKNYSVLLRPEGITLSPLYDSVPVLIYPEYDQKLAMRISGAERASQVAPEHWLKLGSKAGLHPDRVLGIASDVAVDVAEHVDAAWAGVDASQAEQLREGILRNTEKLTSSRK</sequence>
<protein>
    <submittedName>
        <fullName evidence="6">HipA domain-containing protein</fullName>
    </submittedName>
</protein>
<feature type="domain" description="HipA-like C-terminal" evidence="4">
    <location>
        <begin position="143"/>
        <end position="369"/>
    </location>
</feature>
<dbReference type="InterPro" id="IPR017508">
    <property type="entry name" value="HipA_N1"/>
</dbReference>
<dbReference type="NCBIfam" id="TIGR03071">
    <property type="entry name" value="couple_hipA"/>
    <property type="match status" value="1"/>
</dbReference>
<keyword evidence="3" id="KW-0418">Kinase</keyword>
<keyword evidence="2" id="KW-0808">Transferase</keyword>
<dbReference type="PANTHER" id="PTHR37419">
    <property type="entry name" value="SERINE/THREONINE-PROTEIN KINASE TOXIN HIPA"/>
    <property type="match status" value="1"/>
</dbReference>
<organism evidence="6 7">
    <name type="scientific">Herbiconiux oxytropis</name>
    <dbReference type="NCBI Taxonomy" id="2970915"/>
    <lineage>
        <taxon>Bacteria</taxon>
        <taxon>Bacillati</taxon>
        <taxon>Actinomycetota</taxon>
        <taxon>Actinomycetes</taxon>
        <taxon>Micrococcales</taxon>
        <taxon>Microbacteriaceae</taxon>
        <taxon>Herbiconiux</taxon>
    </lineage>
</organism>
<dbReference type="Pfam" id="PF13657">
    <property type="entry name" value="Couple_hipA"/>
    <property type="match status" value="1"/>
</dbReference>
<evidence type="ECO:0000313" key="6">
    <source>
        <dbReference type="EMBL" id="MCS5727533.1"/>
    </source>
</evidence>
<proteinExistence type="inferred from homology"/>
<dbReference type="GO" id="GO:0004674">
    <property type="term" value="F:protein serine/threonine kinase activity"/>
    <property type="evidence" value="ECO:0007669"/>
    <property type="project" value="TreeGrafter"/>
</dbReference>
<evidence type="ECO:0000259" key="4">
    <source>
        <dbReference type="Pfam" id="PF07804"/>
    </source>
</evidence>
<dbReference type="InterPro" id="IPR012893">
    <property type="entry name" value="HipA-like_C"/>
</dbReference>
<dbReference type="RefSeq" id="WP_259530521.1">
    <property type="nucleotide sequence ID" value="NZ_JANLCK010000011.1"/>
</dbReference>
<comment type="caution">
    <text evidence="6">The sequence shown here is derived from an EMBL/GenBank/DDBJ whole genome shotgun (WGS) entry which is preliminary data.</text>
</comment>
<gene>
    <name evidence="6" type="ORF">N1028_16685</name>
</gene>
<dbReference type="Proteomes" id="UP001165587">
    <property type="component" value="Unassembled WGS sequence"/>
</dbReference>
<comment type="similarity">
    <text evidence="1">Belongs to the HipA Ser/Thr kinase family.</text>
</comment>
<dbReference type="Gene3D" id="1.10.1070.20">
    <property type="match status" value="1"/>
</dbReference>
<evidence type="ECO:0000313" key="7">
    <source>
        <dbReference type="Proteomes" id="UP001165587"/>
    </source>
</evidence>
<name>A0AA41XJW1_9MICO</name>